<keyword evidence="4" id="KW-1185">Reference proteome</keyword>
<name>A0A2H3DE77_ARMGA</name>
<keyword evidence="1" id="KW-1133">Transmembrane helix</keyword>
<dbReference type="AlphaFoldDB" id="A0A2H3DE77"/>
<dbReference type="EMBL" id="KZ293659">
    <property type="protein sequence ID" value="PBK92084.1"/>
    <property type="molecule type" value="Genomic_DNA"/>
</dbReference>
<reference evidence="4" key="1">
    <citation type="journal article" date="2017" name="Nat. Ecol. Evol.">
        <title>Genome expansion and lineage-specific genetic innovations in the forest pathogenic fungi Armillaria.</title>
        <authorList>
            <person name="Sipos G."/>
            <person name="Prasanna A.N."/>
            <person name="Walter M.C."/>
            <person name="O'Connor E."/>
            <person name="Balint B."/>
            <person name="Krizsan K."/>
            <person name="Kiss B."/>
            <person name="Hess J."/>
            <person name="Varga T."/>
            <person name="Slot J."/>
            <person name="Riley R."/>
            <person name="Boka B."/>
            <person name="Rigling D."/>
            <person name="Barry K."/>
            <person name="Lee J."/>
            <person name="Mihaltcheva S."/>
            <person name="LaButti K."/>
            <person name="Lipzen A."/>
            <person name="Waldron R."/>
            <person name="Moloney N.M."/>
            <person name="Sperisen C."/>
            <person name="Kredics L."/>
            <person name="Vagvoelgyi C."/>
            <person name="Patrignani A."/>
            <person name="Fitzpatrick D."/>
            <person name="Nagy I."/>
            <person name="Doyle S."/>
            <person name="Anderson J.B."/>
            <person name="Grigoriev I.V."/>
            <person name="Gueldener U."/>
            <person name="Muensterkoetter M."/>
            <person name="Nagy L.G."/>
        </authorList>
    </citation>
    <scope>NUCLEOTIDE SEQUENCE [LARGE SCALE GENOMIC DNA]</scope>
    <source>
        <strain evidence="4">Ar21-2</strain>
    </source>
</reference>
<dbReference type="Pfam" id="PF20153">
    <property type="entry name" value="DUF6535"/>
    <property type="match status" value="1"/>
</dbReference>
<dbReference type="InParanoid" id="A0A2H3DE77"/>
<evidence type="ECO:0000313" key="4">
    <source>
        <dbReference type="Proteomes" id="UP000217790"/>
    </source>
</evidence>
<evidence type="ECO:0000256" key="1">
    <source>
        <dbReference type="SAM" id="Phobius"/>
    </source>
</evidence>
<evidence type="ECO:0000313" key="3">
    <source>
        <dbReference type="EMBL" id="PBK92084.1"/>
    </source>
</evidence>
<accession>A0A2H3DE77</accession>
<dbReference type="InterPro" id="IPR045338">
    <property type="entry name" value="DUF6535"/>
</dbReference>
<evidence type="ECO:0000259" key="2">
    <source>
        <dbReference type="Pfam" id="PF20153"/>
    </source>
</evidence>
<keyword evidence="1" id="KW-0472">Membrane</keyword>
<proteinExistence type="predicted"/>
<organism evidence="3 4">
    <name type="scientific">Armillaria gallica</name>
    <name type="common">Bulbous honey fungus</name>
    <name type="synonym">Armillaria bulbosa</name>
    <dbReference type="NCBI Taxonomy" id="47427"/>
    <lineage>
        <taxon>Eukaryota</taxon>
        <taxon>Fungi</taxon>
        <taxon>Dikarya</taxon>
        <taxon>Basidiomycota</taxon>
        <taxon>Agaricomycotina</taxon>
        <taxon>Agaricomycetes</taxon>
        <taxon>Agaricomycetidae</taxon>
        <taxon>Agaricales</taxon>
        <taxon>Marasmiineae</taxon>
        <taxon>Physalacriaceae</taxon>
        <taxon>Armillaria</taxon>
    </lineage>
</organism>
<protein>
    <recommendedName>
        <fullName evidence="2">DUF6535 domain-containing protein</fullName>
    </recommendedName>
</protein>
<dbReference type="Proteomes" id="UP000217790">
    <property type="component" value="Unassembled WGS sequence"/>
</dbReference>
<feature type="transmembrane region" description="Helical" evidence="1">
    <location>
        <begin position="90"/>
        <end position="109"/>
    </location>
</feature>
<dbReference type="OrthoDB" id="10522389at2759"/>
<keyword evidence="1" id="KW-0812">Transmembrane</keyword>
<sequence>MPVRRTYEDENRIHDANMIDKSLSFRHDICRPDIPKQADYAPRSESLLFDLVLVQRAIANCASVNVISPSPLSPSVAFVSATADVWVNGLWFTTCLFLSLTTALVAVLYRLVNIGRISREEARKRWHRVDWDLLLRYESLGKSYPYAPSRISRF</sequence>
<gene>
    <name evidence="3" type="ORF">ARMGADRAFT_1080888</name>
</gene>
<feature type="domain" description="DUF6535" evidence="2">
    <location>
        <begin position="38"/>
        <end position="111"/>
    </location>
</feature>